<evidence type="ECO:0008006" key="4">
    <source>
        <dbReference type="Google" id="ProtNLM"/>
    </source>
</evidence>
<dbReference type="EMBL" id="FNNQ01000003">
    <property type="protein sequence ID" value="SDW44952.1"/>
    <property type="molecule type" value="Genomic_DNA"/>
</dbReference>
<evidence type="ECO:0000313" key="2">
    <source>
        <dbReference type="EMBL" id="SDW44952.1"/>
    </source>
</evidence>
<dbReference type="Gene3D" id="2.30.42.10">
    <property type="match status" value="1"/>
</dbReference>
<reference evidence="2 3" key="1">
    <citation type="submission" date="2016-10" db="EMBL/GenBank/DDBJ databases">
        <authorList>
            <person name="de Groot N.N."/>
        </authorList>
    </citation>
    <scope>NUCLEOTIDE SEQUENCE [LARGE SCALE GENOMIC DNA]</scope>
    <source>
        <strain evidence="2 3">DSM 45610</strain>
    </source>
</reference>
<proteinExistence type="predicted"/>
<feature type="transmembrane region" description="Helical" evidence="1">
    <location>
        <begin position="188"/>
        <end position="214"/>
    </location>
</feature>
<sequence>MENLFLLWETPWDAWKATWVHPLWLVAILLVAWQYAWKGIREERRFGSRLDPPTTLFLYSLFLGFGVGIFFSMGISSWMVDIKPSSIFWVWGGILGLSLFRLRFACPAYAVGLLTLFSLLWEIQGREEDGVWSGLSGFHTPDWMLLISLLHFLEWALVRLDGHRGSTPTLETSLDGRRVGGALLQKVWALPLVIFTPGGWLPLPLVIGFARLNLSRPMQQQKRRSSSLILLYAGNLLILSVGAMIWPSLMWVAACFCFLGHEGLYQLGRYRERRRTPLYASGETGVKVLAVWPNSPAAMMGIYPGYSILRVNGEAVANREEMEEALARSAAFCRLEMIDEQGEVKLAQRALYQGDPVHLGVVEAPKDSVIYRSLPSKT</sequence>
<protein>
    <recommendedName>
        <fullName evidence="4">PDZ domain-containing protein</fullName>
    </recommendedName>
</protein>
<gene>
    <name evidence="2" type="ORF">SAMN05444487_103180</name>
</gene>
<keyword evidence="1" id="KW-1133">Transmembrane helix</keyword>
<feature type="transmembrane region" description="Helical" evidence="1">
    <location>
        <begin position="100"/>
        <end position="121"/>
    </location>
</feature>
<organism evidence="2 3">
    <name type="scientific">Marininema mesophilum</name>
    <dbReference type="NCBI Taxonomy" id="1048340"/>
    <lineage>
        <taxon>Bacteria</taxon>
        <taxon>Bacillati</taxon>
        <taxon>Bacillota</taxon>
        <taxon>Bacilli</taxon>
        <taxon>Bacillales</taxon>
        <taxon>Thermoactinomycetaceae</taxon>
        <taxon>Marininema</taxon>
    </lineage>
</organism>
<feature type="transmembrane region" description="Helical" evidence="1">
    <location>
        <begin position="20"/>
        <end position="37"/>
    </location>
</feature>
<accession>A0A1H2TM72</accession>
<keyword evidence="3" id="KW-1185">Reference proteome</keyword>
<dbReference type="STRING" id="1048340.SAMN05444487_103180"/>
<dbReference type="Proteomes" id="UP000198534">
    <property type="component" value="Unassembled WGS sequence"/>
</dbReference>
<name>A0A1H2TM72_9BACL</name>
<evidence type="ECO:0000256" key="1">
    <source>
        <dbReference type="SAM" id="Phobius"/>
    </source>
</evidence>
<dbReference type="SUPFAM" id="SSF50156">
    <property type="entry name" value="PDZ domain-like"/>
    <property type="match status" value="1"/>
</dbReference>
<keyword evidence="1" id="KW-0812">Transmembrane</keyword>
<feature type="transmembrane region" description="Helical" evidence="1">
    <location>
        <begin position="226"/>
        <end position="245"/>
    </location>
</feature>
<evidence type="ECO:0000313" key="3">
    <source>
        <dbReference type="Proteomes" id="UP000198534"/>
    </source>
</evidence>
<keyword evidence="1" id="KW-0472">Membrane</keyword>
<dbReference type="RefSeq" id="WP_091736789.1">
    <property type="nucleotide sequence ID" value="NZ_FNNQ01000003.1"/>
</dbReference>
<dbReference type="InterPro" id="IPR036034">
    <property type="entry name" value="PDZ_sf"/>
</dbReference>
<dbReference type="AlphaFoldDB" id="A0A1H2TM72"/>
<feature type="transmembrane region" description="Helical" evidence="1">
    <location>
        <begin position="57"/>
        <end position="80"/>
    </location>
</feature>
<dbReference type="OrthoDB" id="198399at2"/>